<organism evidence="2">
    <name type="scientific">marine sediment metagenome</name>
    <dbReference type="NCBI Taxonomy" id="412755"/>
    <lineage>
        <taxon>unclassified sequences</taxon>
        <taxon>metagenomes</taxon>
        <taxon>ecological metagenomes</taxon>
    </lineage>
</organism>
<dbReference type="AlphaFoldDB" id="A0A0F9MEM4"/>
<proteinExistence type="predicted"/>
<comment type="caution">
    <text evidence="2">The sequence shown here is derived from an EMBL/GenBank/DDBJ whole genome shotgun (WGS) entry which is preliminary data.</text>
</comment>
<reference evidence="2" key="1">
    <citation type="journal article" date="2015" name="Nature">
        <title>Complex archaea that bridge the gap between prokaryotes and eukaryotes.</title>
        <authorList>
            <person name="Spang A."/>
            <person name="Saw J.H."/>
            <person name="Jorgensen S.L."/>
            <person name="Zaremba-Niedzwiedzka K."/>
            <person name="Martijn J."/>
            <person name="Lind A.E."/>
            <person name="van Eijk R."/>
            <person name="Schleper C."/>
            <person name="Guy L."/>
            <person name="Ettema T.J."/>
        </authorList>
    </citation>
    <scope>NUCLEOTIDE SEQUENCE</scope>
</reference>
<dbReference type="EMBL" id="LAZR01005710">
    <property type="protein sequence ID" value="KKM97771.1"/>
    <property type="molecule type" value="Genomic_DNA"/>
</dbReference>
<gene>
    <name evidence="2" type="ORF">LCGC14_1164810</name>
</gene>
<feature type="region of interest" description="Disordered" evidence="1">
    <location>
        <begin position="1"/>
        <end position="55"/>
    </location>
</feature>
<name>A0A0F9MEM4_9ZZZZ</name>
<evidence type="ECO:0000313" key="2">
    <source>
        <dbReference type="EMBL" id="KKM97771.1"/>
    </source>
</evidence>
<accession>A0A0F9MEM4</accession>
<evidence type="ECO:0000256" key="1">
    <source>
        <dbReference type="SAM" id="MobiDB-lite"/>
    </source>
</evidence>
<protein>
    <submittedName>
        <fullName evidence="2">Uncharacterized protein</fullName>
    </submittedName>
</protein>
<feature type="compositionally biased region" description="Polar residues" evidence="1">
    <location>
        <begin position="1"/>
        <end position="13"/>
    </location>
</feature>
<sequence>MNNHNQLTPITSGQGEGSIWNHKSGKIPSGYAPYYTRYDTTEADTLRGSKQRGNK</sequence>